<dbReference type="Proteomes" id="UP000827092">
    <property type="component" value="Unassembled WGS sequence"/>
</dbReference>
<accession>A0AAV6UTA3</accession>
<proteinExistence type="predicted"/>
<dbReference type="AlphaFoldDB" id="A0AAV6UTA3"/>
<name>A0AAV6UTA3_9ARAC</name>
<evidence type="ECO:0000313" key="1">
    <source>
        <dbReference type="EMBL" id="KAG8187581.1"/>
    </source>
</evidence>
<protein>
    <submittedName>
        <fullName evidence="1">Uncharacterized protein</fullName>
    </submittedName>
</protein>
<keyword evidence="2" id="KW-1185">Reference proteome</keyword>
<sequence length="159" mass="17730">MIQWVSSCNAISIRIFDPVPLASGFDVPLPSARGVHSKGGATYAAKAQTNMAVWGGEGPDFLSQREESKHSCKTICRTLSEHNPTVPPKFYTISHLNEMRNLPREHKSQTMPRYSSVTKDPAIIFSHGIINYIAQEPFARETEKRGRNKFSGEITSPQQ</sequence>
<evidence type="ECO:0000313" key="2">
    <source>
        <dbReference type="Proteomes" id="UP000827092"/>
    </source>
</evidence>
<organism evidence="1 2">
    <name type="scientific">Oedothorax gibbosus</name>
    <dbReference type="NCBI Taxonomy" id="931172"/>
    <lineage>
        <taxon>Eukaryota</taxon>
        <taxon>Metazoa</taxon>
        <taxon>Ecdysozoa</taxon>
        <taxon>Arthropoda</taxon>
        <taxon>Chelicerata</taxon>
        <taxon>Arachnida</taxon>
        <taxon>Araneae</taxon>
        <taxon>Araneomorphae</taxon>
        <taxon>Entelegynae</taxon>
        <taxon>Araneoidea</taxon>
        <taxon>Linyphiidae</taxon>
        <taxon>Erigoninae</taxon>
        <taxon>Oedothorax</taxon>
    </lineage>
</organism>
<comment type="caution">
    <text evidence="1">The sequence shown here is derived from an EMBL/GenBank/DDBJ whole genome shotgun (WGS) entry which is preliminary data.</text>
</comment>
<reference evidence="1 2" key="1">
    <citation type="journal article" date="2022" name="Nat. Ecol. Evol.">
        <title>A masculinizing supergene underlies an exaggerated male reproductive morph in a spider.</title>
        <authorList>
            <person name="Hendrickx F."/>
            <person name="De Corte Z."/>
            <person name="Sonet G."/>
            <person name="Van Belleghem S.M."/>
            <person name="Kostlbacher S."/>
            <person name="Vangestel C."/>
        </authorList>
    </citation>
    <scope>NUCLEOTIDE SEQUENCE [LARGE SCALE GENOMIC DNA]</scope>
    <source>
        <strain evidence="1">W744_W776</strain>
    </source>
</reference>
<gene>
    <name evidence="1" type="ORF">JTE90_025915</name>
</gene>
<dbReference type="EMBL" id="JAFNEN010000267">
    <property type="protein sequence ID" value="KAG8187581.1"/>
    <property type="molecule type" value="Genomic_DNA"/>
</dbReference>